<dbReference type="PANTHER" id="PTHR18952:SF200">
    <property type="entry name" value="CARBONIC ANHYDRASE"/>
    <property type="match status" value="1"/>
</dbReference>
<evidence type="ECO:0000259" key="5">
    <source>
        <dbReference type="PROSITE" id="PS51144"/>
    </source>
</evidence>
<dbReference type="AlphaFoldDB" id="A0A8J4U5K8"/>
<reference evidence="6" key="1">
    <citation type="submission" date="2020-07" db="EMBL/GenBank/DDBJ databases">
        <title>Clarias magur genome sequencing, assembly and annotation.</title>
        <authorList>
            <person name="Kushwaha B."/>
            <person name="Kumar R."/>
            <person name="Das P."/>
            <person name="Joshi C.G."/>
            <person name="Kumar D."/>
            <person name="Nagpure N.S."/>
            <person name="Pandey M."/>
            <person name="Agarwal S."/>
            <person name="Srivastava S."/>
            <person name="Singh M."/>
            <person name="Sahoo L."/>
            <person name="Jayasankar P."/>
            <person name="Meher P.K."/>
            <person name="Koringa P.G."/>
            <person name="Iquebal M.A."/>
            <person name="Das S.P."/>
            <person name="Bit A."/>
            <person name="Patnaik S."/>
            <person name="Patel N."/>
            <person name="Shah T.M."/>
            <person name="Hinsu A."/>
            <person name="Jena J.K."/>
        </authorList>
    </citation>
    <scope>NUCLEOTIDE SEQUENCE</scope>
    <source>
        <strain evidence="6">CIFAMagur01</strain>
        <tissue evidence="6">Testis</tissue>
    </source>
</reference>
<dbReference type="Pfam" id="PF00194">
    <property type="entry name" value="Carb_anhydrase"/>
    <property type="match status" value="1"/>
</dbReference>
<gene>
    <name evidence="6" type="ORF">DAT39_018636</name>
</gene>
<evidence type="ECO:0000256" key="4">
    <source>
        <dbReference type="RuleBase" id="RU367011"/>
    </source>
</evidence>
<dbReference type="InterPro" id="IPR023561">
    <property type="entry name" value="Carbonic_anhydrase_a-class"/>
</dbReference>
<keyword evidence="2 4" id="KW-0479">Metal-binding</keyword>
<proteinExistence type="inferred from homology"/>
<dbReference type="GO" id="GO:0005886">
    <property type="term" value="C:plasma membrane"/>
    <property type="evidence" value="ECO:0007669"/>
    <property type="project" value="TreeGrafter"/>
</dbReference>
<comment type="similarity">
    <text evidence="1 4">Belongs to the alpha-carbonic anhydrase family.</text>
</comment>
<keyword evidence="7" id="KW-1185">Reference proteome</keyword>
<evidence type="ECO:0000313" key="6">
    <source>
        <dbReference type="EMBL" id="KAF5891654.1"/>
    </source>
</evidence>
<sequence>MDVQLVSFLTACLLSTVHSEGSVDFCYNLPSCNASTWPTLSPHQCNGARQSPINIVTADVRPDNNLTAFTFTGFGDNSTLLNIINTGKTVKIELDGQKISVSGGGLQNQYNSSQIHFHWGNGSSTTGSEHTVDGRQYAMEMHIVNVRADLSSATALNDSTGYAVLGFFIEATSDSGTPESWKNLTSYLSKIPNEDESTWPSIPSAYCSGSHQSPINIVTTNVEADVNLTSFSFTGFDDGTVMTEMTNTGRGVMVTLNHEKMMIEAGALPGIYHSTQFHFHWGNGSSMPGSEHMINGQRFSMEMHLVNVKEGSNSTVDDTDPTGFAVLGFFLKATNDAGKPESWRTLTSYLSSISDAGDKVAITQPITMDSLLEGVDQTKYYRYVGSLTTPPCSEAVVWTIFKDPIEVSQDL</sequence>
<dbReference type="InterPro" id="IPR018338">
    <property type="entry name" value="Carbonic_anhydrase_a-class_CS"/>
</dbReference>
<dbReference type="Proteomes" id="UP000727407">
    <property type="component" value="Unassembled WGS sequence"/>
</dbReference>
<dbReference type="Gene3D" id="3.10.200.10">
    <property type="entry name" value="Alpha carbonic anhydrase"/>
    <property type="match status" value="2"/>
</dbReference>
<dbReference type="PROSITE" id="PS51144">
    <property type="entry name" value="ALPHA_CA_2"/>
    <property type="match status" value="1"/>
</dbReference>
<dbReference type="GO" id="GO:0008270">
    <property type="term" value="F:zinc ion binding"/>
    <property type="evidence" value="ECO:0007669"/>
    <property type="project" value="UniProtKB-UniRule"/>
</dbReference>
<accession>A0A8J4U5K8</accession>
<comment type="function">
    <text evidence="4">Reversible hydration of carbon dioxide.</text>
</comment>
<dbReference type="OrthoDB" id="429145at2759"/>
<dbReference type="SUPFAM" id="SSF51069">
    <property type="entry name" value="Carbonic anhydrase"/>
    <property type="match status" value="2"/>
</dbReference>
<feature type="domain" description="Alpha-carbonic anhydrase" evidence="5">
    <location>
        <begin position="23"/>
        <end position="411"/>
    </location>
</feature>
<dbReference type="PROSITE" id="PS00162">
    <property type="entry name" value="ALPHA_CA_1"/>
    <property type="match status" value="2"/>
</dbReference>
<organism evidence="6 7">
    <name type="scientific">Clarias magur</name>
    <name type="common">Asian catfish</name>
    <name type="synonym">Macropteronotus magur</name>
    <dbReference type="NCBI Taxonomy" id="1594786"/>
    <lineage>
        <taxon>Eukaryota</taxon>
        <taxon>Metazoa</taxon>
        <taxon>Chordata</taxon>
        <taxon>Craniata</taxon>
        <taxon>Vertebrata</taxon>
        <taxon>Euteleostomi</taxon>
        <taxon>Actinopterygii</taxon>
        <taxon>Neopterygii</taxon>
        <taxon>Teleostei</taxon>
        <taxon>Ostariophysi</taxon>
        <taxon>Siluriformes</taxon>
        <taxon>Clariidae</taxon>
        <taxon>Clarias</taxon>
    </lineage>
</organism>
<comment type="catalytic activity">
    <reaction evidence="4">
        <text>hydrogencarbonate + H(+) = CO2 + H2O</text>
        <dbReference type="Rhea" id="RHEA:10748"/>
        <dbReference type="ChEBI" id="CHEBI:15377"/>
        <dbReference type="ChEBI" id="CHEBI:15378"/>
        <dbReference type="ChEBI" id="CHEBI:16526"/>
        <dbReference type="ChEBI" id="CHEBI:17544"/>
        <dbReference type="EC" id="4.2.1.1"/>
    </reaction>
</comment>
<dbReference type="EC" id="4.2.1.1" evidence="4"/>
<evidence type="ECO:0000256" key="3">
    <source>
        <dbReference type="ARBA" id="ARBA00022833"/>
    </source>
</evidence>
<evidence type="ECO:0000256" key="2">
    <source>
        <dbReference type="ARBA" id="ARBA00022723"/>
    </source>
</evidence>
<dbReference type="SMART" id="SM01057">
    <property type="entry name" value="Carb_anhydrase"/>
    <property type="match status" value="2"/>
</dbReference>
<dbReference type="PANTHER" id="PTHR18952">
    <property type="entry name" value="CARBONIC ANHYDRASE"/>
    <property type="match status" value="1"/>
</dbReference>
<protein>
    <recommendedName>
        <fullName evidence="4">Carbonic anhydrase</fullName>
        <ecNumber evidence="4">4.2.1.1</ecNumber>
    </recommendedName>
</protein>
<keyword evidence="4" id="KW-0456">Lyase</keyword>
<dbReference type="EMBL" id="QNUK01000562">
    <property type="protein sequence ID" value="KAF5891654.1"/>
    <property type="molecule type" value="Genomic_DNA"/>
</dbReference>
<feature type="signal peptide" evidence="4">
    <location>
        <begin position="1"/>
        <end position="19"/>
    </location>
</feature>
<keyword evidence="4" id="KW-0732">Signal</keyword>
<comment type="caution">
    <text evidence="6">The sequence shown here is derived from an EMBL/GenBank/DDBJ whole genome shotgun (WGS) entry which is preliminary data.</text>
</comment>
<evidence type="ECO:0000256" key="1">
    <source>
        <dbReference type="ARBA" id="ARBA00010718"/>
    </source>
</evidence>
<comment type="cofactor">
    <cofactor evidence="4">
        <name>Zn(2+)</name>
        <dbReference type="ChEBI" id="CHEBI:29105"/>
    </cofactor>
</comment>
<dbReference type="InterPro" id="IPR001148">
    <property type="entry name" value="CA_dom"/>
</dbReference>
<feature type="non-terminal residue" evidence="6">
    <location>
        <position position="411"/>
    </location>
</feature>
<dbReference type="InterPro" id="IPR036398">
    <property type="entry name" value="CA_dom_sf"/>
</dbReference>
<name>A0A8J4U5K8_CLAMG</name>
<dbReference type="GO" id="GO:0004089">
    <property type="term" value="F:carbonate dehydratase activity"/>
    <property type="evidence" value="ECO:0007669"/>
    <property type="project" value="UniProtKB-UniRule"/>
</dbReference>
<feature type="chain" id="PRO_5035341056" description="Carbonic anhydrase" evidence="4">
    <location>
        <begin position="20"/>
        <end position="411"/>
    </location>
</feature>
<keyword evidence="3 4" id="KW-0862">Zinc</keyword>
<evidence type="ECO:0000313" key="7">
    <source>
        <dbReference type="Proteomes" id="UP000727407"/>
    </source>
</evidence>